<dbReference type="OrthoDB" id="9804020at2"/>
<keyword evidence="2" id="KW-1185">Reference proteome</keyword>
<dbReference type="Proteomes" id="UP000321933">
    <property type="component" value="Unassembled WGS sequence"/>
</dbReference>
<dbReference type="SUPFAM" id="SSF53383">
    <property type="entry name" value="PLP-dependent transferases"/>
    <property type="match status" value="1"/>
</dbReference>
<dbReference type="PANTHER" id="PTHR43799">
    <property type="entry name" value="AMINOTRANSFERASE, PUTATIVE-RELATED"/>
    <property type="match status" value="1"/>
</dbReference>
<protein>
    <submittedName>
        <fullName evidence="1">Aminotransferase class I/II-fold pyridoxal phosphate-dependent enzyme</fullName>
    </submittedName>
</protein>
<dbReference type="PANTHER" id="PTHR43799:SF1">
    <property type="entry name" value="ASPARTATE AMINOTRANSFERASE"/>
    <property type="match status" value="1"/>
</dbReference>
<dbReference type="InterPro" id="IPR015422">
    <property type="entry name" value="PyrdxlP-dep_Trfase_small"/>
</dbReference>
<proteinExistence type="predicted"/>
<dbReference type="InterPro" id="IPR015421">
    <property type="entry name" value="PyrdxlP-dep_Trfase_major"/>
</dbReference>
<dbReference type="Pfam" id="PF12897">
    <property type="entry name" value="Asp_aminotransf"/>
    <property type="match status" value="1"/>
</dbReference>
<dbReference type="Gene3D" id="3.40.640.10">
    <property type="entry name" value="Type I PLP-dependent aspartate aminotransferase-like (Major domain)"/>
    <property type="match status" value="1"/>
</dbReference>
<comment type="caution">
    <text evidence="1">The sequence shown here is derived from an EMBL/GenBank/DDBJ whole genome shotgun (WGS) entry which is preliminary data.</text>
</comment>
<dbReference type="EMBL" id="VRYZ01000007">
    <property type="protein sequence ID" value="TXS89975.1"/>
    <property type="molecule type" value="Genomic_DNA"/>
</dbReference>
<keyword evidence="1" id="KW-0032">Aminotransferase</keyword>
<evidence type="ECO:0000313" key="2">
    <source>
        <dbReference type="Proteomes" id="UP000321933"/>
    </source>
</evidence>
<evidence type="ECO:0000313" key="1">
    <source>
        <dbReference type="EMBL" id="TXS89975.1"/>
    </source>
</evidence>
<dbReference type="CDD" id="cd00609">
    <property type="entry name" value="AAT_like"/>
    <property type="match status" value="1"/>
</dbReference>
<accession>A0A5C8ZP12</accession>
<dbReference type="AlphaFoldDB" id="A0A5C8ZP12"/>
<sequence>MPLAALFLCGKCFPTIWARTAGIQAGPHSIPQPQALYLRPFVFAGPEARATPKEHSVHIEQASESELKAQLEALYARYDQLAERKLALDLTRGKPGSAQVSLSDALDGILDGDYRAADGTDVRNYGGLDGLPEARALFGALLGTTLEETLVGGNSSLTLMYQVIDFAMNEGLRGEDTAWALNDRVKFLCPVPGYDRHFSICEYMRIEMIPVRMLDSGPDMDEVERLVQADPSIKGIWCVPRFSNPCGTVYSDDTVERIAKLPQIAGDHFIVMWDNAYAVHTLYPDAPELASISELCRKHDTMDGVFQFGSTSKITFAGAGVAFIGSSERNLSTLKAHLAFQTIGPDKVNQLRHVRFLKDAEGIAAHMERHAALIRPRFEAVLDTLERELAGSGMGEWTAPRGGYFISFDTRPGLAREVVDLAGNIGVKLTPAGATFPYGKDEADRNIRLAPTFPSEADVQASADAFVLCVKLASVKQRLAEIAA</sequence>
<reference evidence="1 2" key="1">
    <citation type="submission" date="2019-08" db="EMBL/GenBank/DDBJ databases">
        <title>Parahaliea maris sp. nov., isolated from the surface seawater.</title>
        <authorList>
            <person name="Liu Y."/>
        </authorList>
    </citation>
    <scope>NUCLEOTIDE SEQUENCE [LARGE SCALE GENOMIC DNA]</scope>
    <source>
        <strain evidence="1 2">S2-26</strain>
    </source>
</reference>
<dbReference type="InterPro" id="IPR015424">
    <property type="entry name" value="PyrdxlP-dep_Trfase"/>
</dbReference>
<keyword evidence="1" id="KW-0808">Transferase</keyword>
<name>A0A5C8ZP12_9GAMM</name>
<organism evidence="1 2">
    <name type="scientific">Parahaliea aestuarii</name>
    <dbReference type="NCBI Taxonomy" id="1852021"/>
    <lineage>
        <taxon>Bacteria</taxon>
        <taxon>Pseudomonadati</taxon>
        <taxon>Pseudomonadota</taxon>
        <taxon>Gammaproteobacteria</taxon>
        <taxon>Cellvibrionales</taxon>
        <taxon>Halieaceae</taxon>
        <taxon>Parahaliea</taxon>
    </lineage>
</organism>
<gene>
    <name evidence="1" type="ORF">FVW59_15290</name>
</gene>
<dbReference type="Gene3D" id="3.90.1150.10">
    <property type="entry name" value="Aspartate Aminotransferase, domain 1"/>
    <property type="match status" value="1"/>
</dbReference>
<dbReference type="InterPro" id="IPR024551">
    <property type="entry name" value="AspAT_Ic"/>
</dbReference>
<dbReference type="GO" id="GO:0004069">
    <property type="term" value="F:L-aspartate:2-oxoglutarate aminotransferase activity"/>
    <property type="evidence" value="ECO:0007669"/>
    <property type="project" value="InterPro"/>
</dbReference>